<name>A0ABX0QLR4_9BACT</name>
<keyword evidence="2" id="KW-1185">Reference proteome</keyword>
<dbReference type="RefSeq" id="WP_166693961.1">
    <property type="nucleotide sequence ID" value="NZ_WAEL01000012.1"/>
</dbReference>
<evidence type="ECO:0008006" key="3">
    <source>
        <dbReference type="Google" id="ProtNLM"/>
    </source>
</evidence>
<organism evidence="1 2">
    <name type="scientific">Fibrivirga algicola</name>
    <dbReference type="NCBI Taxonomy" id="2950420"/>
    <lineage>
        <taxon>Bacteria</taxon>
        <taxon>Pseudomonadati</taxon>
        <taxon>Bacteroidota</taxon>
        <taxon>Cytophagia</taxon>
        <taxon>Cytophagales</taxon>
        <taxon>Spirosomataceae</taxon>
        <taxon>Fibrivirga</taxon>
    </lineage>
</organism>
<proteinExistence type="predicted"/>
<reference evidence="2" key="1">
    <citation type="submission" date="2019-09" db="EMBL/GenBank/DDBJ databases">
        <authorList>
            <person name="Jung D.-H."/>
        </authorList>
    </citation>
    <scope>NUCLEOTIDE SEQUENCE [LARGE SCALE GENOMIC DNA]</scope>
    <source>
        <strain evidence="2">JA-25</strain>
    </source>
</reference>
<reference evidence="2" key="2">
    <citation type="submission" date="2023-07" db="EMBL/GenBank/DDBJ databases">
        <authorList>
            <person name="Jung D.-H."/>
        </authorList>
    </citation>
    <scope>NUCLEOTIDE SEQUENCE [LARGE SCALE GENOMIC DNA]</scope>
    <source>
        <strain evidence="2">JA-25</strain>
    </source>
</reference>
<dbReference type="EMBL" id="WAEL01000012">
    <property type="protein sequence ID" value="NID13436.1"/>
    <property type="molecule type" value="Genomic_DNA"/>
</dbReference>
<comment type="caution">
    <text evidence="1">The sequence shown here is derived from an EMBL/GenBank/DDBJ whole genome shotgun (WGS) entry which is preliminary data.</text>
</comment>
<accession>A0ABX0QLR4</accession>
<sequence>MSRAGERALSTEQLNQYRQLLYEALTTNQWLAVLFQERPAQWSLRGDPFLWDELKQVSLTLLLPKTTQEVEQLLRLLIQNLIGEELTPGRYVSVARYSFGGMSSGMVHADSWLEKVIPLLQERLEKVSS</sequence>
<gene>
    <name evidence="1" type="ORF">F7231_24920</name>
</gene>
<dbReference type="Proteomes" id="UP000606008">
    <property type="component" value="Unassembled WGS sequence"/>
</dbReference>
<evidence type="ECO:0000313" key="2">
    <source>
        <dbReference type="Proteomes" id="UP000606008"/>
    </source>
</evidence>
<protein>
    <recommendedName>
        <fullName evidence="3">CdiI immunity protein domain-containing protein</fullName>
    </recommendedName>
</protein>
<evidence type="ECO:0000313" key="1">
    <source>
        <dbReference type="EMBL" id="NID13436.1"/>
    </source>
</evidence>